<feature type="region of interest" description="Disordered" evidence="1">
    <location>
        <begin position="1"/>
        <end position="61"/>
    </location>
</feature>
<sequence>MESQTPNSAHLQSPVDDQEGSIPDQSERKSQQNEEQSASGNVGSGQADGWERPLSDEDDMV</sequence>
<organism evidence="2 3">
    <name type="scientific">Blastomyces silverae</name>
    <dbReference type="NCBI Taxonomy" id="2060906"/>
    <lineage>
        <taxon>Eukaryota</taxon>
        <taxon>Fungi</taxon>
        <taxon>Dikarya</taxon>
        <taxon>Ascomycota</taxon>
        <taxon>Pezizomycotina</taxon>
        <taxon>Eurotiomycetes</taxon>
        <taxon>Eurotiomycetidae</taxon>
        <taxon>Onygenales</taxon>
        <taxon>Ajellomycetaceae</taxon>
        <taxon>Blastomyces</taxon>
    </lineage>
</organism>
<gene>
    <name evidence="2" type="ORF">EMPG_15941</name>
</gene>
<dbReference type="EMBL" id="LDEV01002555">
    <property type="protein sequence ID" value="KLJ08621.1"/>
    <property type="molecule type" value="Genomic_DNA"/>
</dbReference>
<dbReference type="AlphaFoldDB" id="A0A0H1BHG7"/>
<reference evidence="3" key="1">
    <citation type="journal article" date="2015" name="PLoS Genet.">
        <title>The dynamic genome and transcriptome of the human fungal pathogen Blastomyces and close relative Emmonsia.</title>
        <authorList>
            <person name="Munoz J.F."/>
            <person name="Gauthier G.M."/>
            <person name="Desjardins C.A."/>
            <person name="Gallo J.E."/>
            <person name="Holder J."/>
            <person name="Sullivan T.D."/>
            <person name="Marty A.J."/>
            <person name="Carmen J.C."/>
            <person name="Chen Z."/>
            <person name="Ding L."/>
            <person name="Gujja S."/>
            <person name="Magrini V."/>
            <person name="Misas E."/>
            <person name="Mitreva M."/>
            <person name="Priest M."/>
            <person name="Saif S."/>
            <person name="Whiston E.A."/>
            <person name="Young S."/>
            <person name="Zeng Q."/>
            <person name="Goldman W.E."/>
            <person name="Mardis E.R."/>
            <person name="Taylor J.W."/>
            <person name="McEwen J.G."/>
            <person name="Clay O.K."/>
            <person name="Klein B.S."/>
            <person name="Cuomo C.A."/>
        </authorList>
    </citation>
    <scope>NUCLEOTIDE SEQUENCE [LARGE SCALE GENOMIC DNA]</scope>
    <source>
        <strain evidence="3">UAMH 139</strain>
    </source>
</reference>
<comment type="caution">
    <text evidence="2">The sequence shown here is derived from an EMBL/GenBank/DDBJ whole genome shotgun (WGS) entry which is preliminary data.</text>
</comment>
<evidence type="ECO:0000313" key="2">
    <source>
        <dbReference type="EMBL" id="KLJ08621.1"/>
    </source>
</evidence>
<feature type="compositionally biased region" description="Polar residues" evidence="1">
    <location>
        <begin position="1"/>
        <end position="11"/>
    </location>
</feature>
<name>A0A0H1BHG7_9EURO</name>
<dbReference type="Proteomes" id="UP000053573">
    <property type="component" value="Unassembled WGS sequence"/>
</dbReference>
<accession>A0A0H1BHG7</accession>
<protein>
    <submittedName>
        <fullName evidence="2">Uncharacterized protein</fullName>
    </submittedName>
</protein>
<evidence type="ECO:0000256" key="1">
    <source>
        <dbReference type="SAM" id="MobiDB-lite"/>
    </source>
</evidence>
<proteinExistence type="predicted"/>
<evidence type="ECO:0000313" key="3">
    <source>
        <dbReference type="Proteomes" id="UP000053573"/>
    </source>
</evidence>
<keyword evidence="3" id="KW-1185">Reference proteome</keyword>